<organism evidence="2 3">
    <name type="scientific">Propioniciclava coleopterorum</name>
    <dbReference type="NCBI Taxonomy" id="2714937"/>
    <lineage>
        <taxon>Bacteria</taxon>
        <taxon>Bacillati</taxon>
        <taxon>Actinomycetota</taxon>
        <taxon>Actinomycetes</taxon>
        <taxon>Propionibacteriales</taxon>
        <taxon>Propionibacteriaceae</taxon>
        <taxon>Propioniciclava</taxon>
    </lineage>
</organism>
<proteinExistence type="predicted"/>
<keyword evidence="2" id="KW-0808">Transferase</keyword>
<accession>A0A6G7YA67</accession>
<name>A0A6G7YA67_9ACTN</name>
<protein>
    <submittedName>
        <fullName evidence="2">N-acetyltransferase</fullName>
    </submittedName>
</protein>
<dbReference type="RefSeq" id="WP_166234643.1">
    <property type="nucleotide sequence ID" value="NZ_CP049865.1"/>
</dbReference>
<dbReference type="AlphaFoldDB" id="A0A6G7YA67"/>
<dbReference type="Gene3D" id="3.40.630.30">
    <property type="match status" value="1"/>
</dbReference>
<evidence type="ECO:0000256" key="1">
    <source>
        <dbReference type="SAM" id="MobiDB-lite"/>
    </source>
</evidence>
<dbReference type="GO" id="GO:0016740">
    <property type="term" value="F:transferase activity"/>
    <property type="evidence" value="ECO:0007669"/>
    <property type="project" value="UniProtKB-KW"/>
</dbReference>
<evidence type="ECO:0000313" key="2">
    <source>
        <dbReference type="EMBL" id="QIK73576.1"/>
    </source>
</evidence>
<keyword evidence="3" id="KW-1185">Reference proteome</keyword>
<dbReference type="EMBL" id="CP049865">
    <property type="protein sequence ID" value="QIK73576.1"/>
    <property type="molecule type" value="Genomic_DNA"/>
</dbReference>
<reference evidence="2 3" key="1">
    <citation type="submission" date="2020-03" db="EMBL/GenBank/DDBJ databases">
        <title>Propioniciclava sp. nov., isolated from Hydrophilus acuminatus.</title>
        <authorList>
            <person name="Hyun D.-W."/>
            <person name="Bae J.-W."/>
        </authorList>
    </citation>
    <scope>NUCLEOTIDE SEQUENCE [LARGE SCALE GENOMIC DNA]</scope>
    <source>
        <strain evidence="2 3">HDW11</strain>
    </source>
</reference>
<dbReference type="InterPro" id="IPR016181">
    <property type="entry name" value="Acyl_CoA_acyltransferase"/>
</dbReference>
<dbReference type="KEGG" id="prv:G7070_16520"/>
<dbReference type="SUPFAM" id="SSF55729">
    <property type="entry name" value="Acyl-CoA N-acyltransferases (Nat)"/>
    <property type="match status" value="1"/>
</dbReference>
<dbReference type="Proteomes" id="UP000501058">
    <property type="component" value="Chromosome"/>
</dbReference>
<gene>
    <name evidence="2" type="ORF">G7070_16520</name>
</gene>
<sequence length="249" mass="27842">MDLRIVSTAERPELSSNFPETDPWPEFMNQDTVGLLYYSDNRIAHPEFGLVAYDAAEPDRAIARAYMVPFAWDGDPAAGELPLDGWDGVIWRSARDRQLGRERNLVSALEITVSTAHQRQGLSARMLDAMRERAARLGFADLVAPVRPSGKHLVPEVPMSEYAARVRPDGLPEDAWLRVHVRAGGRIVGVAPRAMAIPGTLAQWREWTRLPFDRTGPVVVPEALVPVQCVVEHDYAVYVEPNVWVHHPL</sequence>
<evidence type="ECO:0000313" key="3">
    <source>
        <dbReference type="Proteomes" id="UP000501058"/>
    </source>
</evidence>
<feature type="region of interest" description="Disordered" evidence="1">
    <location>
        <begin position="1"/>
        <end position="23"/>
    </location>
</feature>